<comment type="caution">
    <text evidence="1">The sequence shown here is derived from an EMBL/GenBank/DDBJ whole genome shotgun (WGS) entry which is preliminary data.</text>
</comment>
<reference evidence="1" key="1">
    <citation type="submission" date="2020-05" db="EMBL/GenBank/DDBJ databases">
        <title>Phylogenomic resolution of chytrid fungi.</title>
        <authorList>
            <person name="Stajich J.E."/>
            <person name="Amses K."/>
            <person name="Simmons R."/>
            <person name="Seto K."/>
            <person name="Myers J."/>
            <person name="Bonds A."/>
            <person name="Quandt C.A."/>
            <person name="Barry K."/>
            <person name="Liu P."/>
            <person name="Grigoriev I."/>
            <person name="Longcore J.E."/>
            <person name="James T.Y."/>
        </authorList>
    </citation>
    <scope>NUCLEOTIDE SEQUENCE</scope>
    <source>
        <strain evidence="1">JEL0476</strain>
    </source>
</reference>
<protein>
    <submittedName>
        <fullName evidence="1">Uncharacterized protein</fullName>
    </submittedName>
</protein>
<gene>
    <name evidence="1" type="ORF">HK099_004597</name>
</gene>
<evidence type="ECO:0000313" key="2">
    <source>
        <dbReference type="Proteomes" id="UP001211065"/>
    </source>
</evidence>
<proteinExistence type="predicted"/>
<dbReference type="EMBL" id="JADGJW010000033">
    <property type="protein sequence ID" value="KAJ3226570.1"/>
    <property type="molecule type" value="Genomic_DNA"/>
</dbReference>
<dbReference type="AlphaFoldDB" id="A0AAD5Y3G4"/>
<accession>A0AAD5Y3G4</accession>
<organism evidence="1 2">
    <name type="scientific">Clydaea vesicula</name>
    <dbReference type="NCBI Taxonomy" id="447962"/>
    <lineage>
        <taxon>Eukaryota</taxon>
        <taxon>Fungi</taxon>
        <taxon>Fungi incertae sedis</taxon>
        <taxon>Chytridiomycota</taxon>
        <taxon>Chytridiomycota incertae sedis</taxon>
        <taxon>Chytridiomycetes</taxon>
        <taxon>Lobulomycetales</taxon>
        <taxon>Lobulomycetaceae</taxon>
        <taxon>Clydaea</taxon>
    </lineage>
</organism>
<name>A0AAD5Y3G4_9FUNG</name>
<sequence>MLAYSHVVGQWNINPRDSCANNKFDAPFDHSYFPKKIFDMGTTIAIKFLSVEAASSHIILNPGSTYILAADSELIIIAENVFVIKEVCSLVSQVNPVLLINLKTNREFEKTFNNFAPSEQYSDFQNQDPSYYSEFNEEEVYIGTPPMVPANTLSSPVCVMLKNPINFQTVLKKTNFIMVITGNFDIFRYICALRSAHLSKTDFKPILILCKSVPNE</sequence>
<evidence type="ECO:0000313" key="1">
    <source>
        <dbReference type="EMBL" id="KAJ3226570.1"/>
    </source>
</evidence>
<keyword evidence="2" id="KW-1185">Reference proteome</keyword>
<dbReference type="Proteomes" id="UP001211065">
    <property type="component" value="Unassembled WGS sequence"/>
</dbReference>